<dbReference type="FunFam" id="1.10.3660.10:FF:000004">
    <property type="entry name" value="Prephenate dehydrogenase [NADP(+)]"/>
    <property type="match status" value="1"/>
</dbReference>
<dbReference type="InterPro" id="IPR050812">
    <property type="entry name" value="Preph/Arog_dehydrog"/>
</dbReference>
<dbReference type="Pfam" id="PF20463">
    <property type="entry name" value="PDH_C"/>
    <property type="match status" value="1"/>
</dbReference>
<proteinExistence type="inferred from homology"/>
<evidence type="ECO:0000256" key="4">
    <source>
        <dbReference type="ARBA" id="ARBA00022857"/>
    </source>
</evidence>
<dbReference type="Pfam" id="PF03807">
    <property type="entry name" value="F420_oxidored"/>
    <property type="match status" value="1"/>
</dbReference>
<evidence type="ECO:0000256" key="5">
    <source>
        <dbReference type="ARBA" id="ARBA00023002"/>
    </source>
</evidence>
<reference evidence="10" key="1">
    <citation type="submission" date="2017-08" db="EMBL/GenBank/DDBJ databases">
        <authorList>
            <person name="Cuomo C."/>
            <person name="Billmyre B."/>
            <person name="Heitman J."/>
        </authorList>
    </citation>
    <scope>NUCLEOTIDE SEQUENCE</scope>
    <source>
        <strain evidence="10">CBS 12478</strain>
    </source>
</reference>
<dbReference type="SUPFAM" id="SSF51735">
    <property type="entry name" value="NAD(P)-binding Rossmann-fold domains"/>
    <property type="match status" value="1"/>
</dbReference>
<dbReference type="EMBL" id="CP144063">
    <property type="protein sequence ID" value="WWD22244.1"/>
    <property type="molecule type" value="Genomic_DNA"/>
</dbReference>
<keyword evidence="11" id="KW-1185">Reference proteome</keyword>
<dbReference type="Proteomes" id="UP000322225">
    <property type="component" value="Chromosome 13"/>
</dbReference>
<dbReference type="PIRSF" id="PIRSF036510">
    <property type="entry name" value="PDH_fung"/>
    <property type="match status" value="1"/>
</dbReference>
<evidence type="ECO:0000313" key="11">
    <source>
        <dbReference type="Proteomes" id="UP000322225"/>
    </source>
</evidence>
<evidence type="ECO:0000256" key="6">
    <source>
        <dbReference type="ARBA" id="ARBA00023141"/>
    </source>
</evidence>
<dbReference type="InterPro" id="IPR003099">
    <property type="entry name" value="Prephen_DH"/>
</dbReference>
<evidence type="ECO:0000256" key="1">
    <source>
        <dbReference type="ARBA" id="ARBA00007964"/>
    </source>
</evidence>
<reference evidence="10" key="2">
    <citation type="submission" date="2024-01" db="EMBL/GenBank/DDBJ databases">
        <title>Comparative genomics of Cryptococcus and Kwoniella reveals pathogenesis evolution and contrasting modes of karyotype evolution via chromosome fusion or intercentromeric recombination.</title>
        <authorList>
            <person name="Coelho M.A."/>
            <person name="David-Palma M."/>
            <person name="Shea T."/>
            <person name="Bowers K."/>
            <person name="McGinley-Smith S."/>
            <person name="Mohammad A.W."/>
            <person name="Gnirke A."/>
            <person name="Yurkov A.M."/>
            <person name="Nowrousian M."/>
            <person name="Sun S."/>
            <person name="Cuomo C.A."/>
            <person name="Heitman J."/>
        </authorList>
    </citation>
    <scope>NUCLEOTIDE SEQUENCE</scope>
    <source>
        <strain evidence="10">CBS 12478</strain>
    </source>
</reference>
<dbReference type="InterPro" id="IPR036291">
    <property type="entry name" value="NAD(P)-bd_dom_sf"/>
</dbReference>
<keyword evidence="4 9" id="KW-0521">NADP</keyword>
<dbReference type="Gene3D" id="1.10.3660.10">
    <property type="entry name" value="6-phosphogluconate dehydrogenase C-terminal like domain"/>
    <property type="match status" value="2"/>
</dbReference>
<dbReference type="Gene3D" id="3.40.50.720">
    <property type="entry name" value="NAD(P)-binding Rossmann-like Domain"/>
    <property type="match status" value="1"/>
</dbReference>
<evidence type="ECO:0000256" key="8">
    <source>
        <dbReference type="ARBA" id="ARBA00060605"/>
    </source>
</evidence>
<dbReference type="PANTHER" id="PTHR21363">
    <property type="entry name" value="PREPHENATE DEHYDROGENASE"/>
    <property type="match status" value="1"/>
</dbReference>
<dbReference type="RefSeq" id="XP_031863757.1">
    <property type="nucleotide sequence ID" value="XM_032002200.1"/>
</dbReference>
<dbReference type="KEGG" id="ksn:43586310"/>
<dbReference type="GO" id="GO:0004665">
    <property type="term" value="F:prephenate dehydrogenase (NADP+) activity"/>
    <property type="evidence" value="ECO:0007669"/>
    <property type="project" value="UniProtKB-UniRule"/>
</dbReference>
<dbReference type="GO" id="GO:0008977">
    <property type="term" value="F:prephenate dehydrogenase (NAD+) activity"/>
    <property type="evidence" value="ECO:0007669"/>
    <property type="project" value="InterPro"/>
</dbReference>
<dbReference type="GO" id="GO:0070403">
    <property type="term" value="F:NAD+ binding"/>
    <property type="evidence" value="ECO:0007669"/>
    <property type="project" value="TreeGrafter"/>
</dbReference>
<dbReference type="PANTHER" id="PTHR21363:SF0">
    <property type="entry name" value="PREPHENATE DEHYDROGENASE [NADP(+)]"/>
    <property type="match status" value="1"/>
</dbReference>
<dbReference type="InterPro" id="IPR046825">
    <property type="entry name" value="PDH_C"/>
</dbReference>
<sequence length="450" mass="49552">MTGKAQPVIGIIGMGDMGRMYAKRLKAGGIETIYVCDKPESYEQLKAELEGTGITPLRDGHAVSRLSDLIIYSVEAAAISAVVREYGPSTKLGAVVAGQTSVKAPEKEAFDRWLPEDVSVVSVHSLHGPSVTTEGQPLIIIHYRGPEDNVKMVEDVFRCFKSRYVHLSYEEHDMVTANTQAVTHAAFLTMGTAWKNSASYPWETTRYVSGIEVVKVNITLRIYAAKWHVYAGLALLNPSAQTQIQQYSRSVTELFKLMVEGMESELSERVWSAREKVFGWKRDEEGGEGGVGGGRAPILLKEDLLDQFSLGQKPAEAEGKANPNSHLSLLAMVDCWARLGIRPYEHLAVAGTPVFMLWIGVAEYLFRSTSLVASAISAGLSDRVHRSDDIEFVVGARGWSECVSFGNFDLYRRRFEESANFFAPRFEEATKLGGKMIKAIQDGQASTAGR</sequence>
<comment type="pathway">
    <text evidence="8 9">Amino-acid biosynthesis; L-tyrosine biosynthesis; (4-hydroxyphenyl)pyruvate from prephenate (NADP(+) route): step 1/1.</text>
</comment>
<dbReference type="FunFam" id="3.40.50.720:FF:000339">
    <property type="entry name" value="Prephenate dehydrogenase [NADP(+)]"/>
    <property type="match status" value="1"/>
</dbReference>
<organism evidence="10 11">
    <name type="scientific">Kwoniella shandongensis</name>
    <dbReference type="NCBI Taxonomy" id="1734106"/>
    <lineage>
        <taxon>Eukaryota</taxon>
        <taxon>Fungi</taxon>
        <taxon>Dikarya</taxon>
        <taxon>Basidiomycota</taxon>
        <taxon>Agaricomycotina</taxon>
        <taxon>Tremellomycetes</taxon>
        <taxon>Tremellales</taxon>
        <taxon>Cryptococcaceae</taxon>
        <taxon>Kwoniella</taxon>
    </lineage>
</organism>
<evidence type="ECO:0000256" key="7">
    <source>
        <dbReference type="ARBA" id="ARBA00051295"/>
    </source>
</evidence>
<dbReference type="InterPro" id="IPR012385">
    <property type="entry name" value="Prephenate_DH_fun"/>
</dbReference>
<comment type="catalytic activity">
    <reaction evidence="7 9">
        <text>prephenate + NADP(+) = 3-(4-hydroxyphenyl)pyruvate + CO2 + NADPH</text>
        <dbReference type="Rhea" id="RHEA:21640"/>
        <dbReference type="ChEBI" id="CHEBI:16526"/>
        <dbReference type="ChEBI" id="CHEBI:29934"/>
        <dbReference type="ChEBI" id="CHEBI:36242"/>
        <dbReference type="ChEBI" id="CHEBI:57783"/>
        <dbReference type="ChEBI" id="CHEBI:58349"/>
        <dbReference type="EC" id="1.3.1.13"/>
    </reaction>
</comment>
<evidence type="ECO:0000313" key="10">
    <source>
        <dbReference type="EMBL" id="WWD22244.1"/>
    </source>
</evidence>
<dbReference type="GO" id="GO:0006571">
    <property type="term" value="P:tyrosine biosynthetic process"/>
    <property type="evidence" value="ECO:0007669"/>
    <property type="project" value="UniProtKB-UniRule"/>
</dbReference>
<keyword evidence="3 9" id="KW-0028">Amino-acid biosynthesis</keyword>
<dbReference type="GeneID" id="43586310"/>
<keyword evidence="2 9" id="KW-0827">Tyrosine biosynthesis</keyword>
<comment type="similarity">
    <text evidence="1 9">Belongs to the prephenate/arogenate dehydrogenase family.</text>
</comment>
<dbReference type="EC" id="1.3.1.13" evidence="9"/>
<gene>
    <name evidence="10" type="ORF">CI109_106735</name>
</gene>
<dbReference type="InterPro" id="IPR028939">
    <property type="entry name" value="P5C_Rdtase_cat_N"/>
</dbReference>
<dbReference type="InterPro" id="IPR008927">
    <property type="entry name" value="6-PGluconate_DH-like_C_sf"/>
</dbReference>
<name>A0A5M6CCJ1_9TREE</name>
<evidence type="ECO:0000256" key="2">
    <source>
        <dbReference type="ARBA" id="ARBA00022498"/>
    </source>
</evidence>
<keyword evidence="5 9" id="KW-0560">Oxidoreductase</keyword>
<dbReference type="OrthoDB" id="5399569at2759"/>
<keyword evidence="6 9" id="KW-0057">Aromatic amino acid biosynthesis</keyword>
<evidence type="ECO:0000256" key="9">
    <source>
        <dbReference type="PIRNR" id="PIRNR036510"/>
    </source>
</evidence>
<dbReference type="AlphaFoldDB" id="A0A5M6CCJ1"/>
<protein>
    <recommendedName>
        <fullName evidence="9">Prephenate dehydrogenase [NADP(+)]</fullName>
        <shortName evidence="9">PRDH</shortName>
        <ecNumber evidence="9">1.3.1.13</ecNumber>
    </recommendedName>
</protein>
<dbReference type="PROSITE" id="PS51176">
    <property type="entry name" value="PDH_ADH"/>
    <property type="match status" value="1"/>
</dbReference>
<accession>A0A5M6CCJ1</accession>
<evidence type="ECO:0000256" key="3">
    <source>
        <dbReference type="ARBA" id="ARBA00022605"/>
    </source>
</evidence>
<dbReference type="SUPFAM" id="SSF48179">
    <property type="entry name" value="6-phosphogluconate dehydrogenase C-terminal domain-like"/>
    <property type="match status" value="2"/>
</dbReference>